<dbReference type="NCBIfam" id="TIGR02983">
    <property type="entry name" value="SigE-fam_strep"/>
    <property type="match status" value="1"/>
</dbReference>
<dbReference type="PANTHER" id="PTHR43133">
    <property type="entry name" value="RNA POLYMERASE ECF-TYPE SIGMA FACTO"/>
    <property type="match status" value="1"/>
</dbReference>
<evidence type="ECO:0000259" key="7">
    <source>
        <dbReference type="Pfam" id="PF04545"/>
    </source>
</evidence>
<name>A0A1H4QE54_9ACTN</name>
<evidence type="ECO:0000313" key="9">
    <source>
        <dbReference type="Proteomes" id="UP000198742"/>
    </source>
</evidence>
<dbReference type="EMBL" id="FNRT01000002">
    <property type="protein sequence ID" value="SEC17838.1"/>
    <property type="molecule type" value="Genomic_DNA"/>
</dbReference>
<reference evidence="9" key="1">
    <citation type="submission" date="2016-10" db="EMBL/GenBank/DDBJ databases">
        <authorList>
            <person name="Varghese N."/>
            <person name="Submissions S."/>
        </authorList>
    </citation>
    <scope>NUCLEOTIDE SEQUENCE [LARGE SCALE GENOMIC DNA]</scope>
    <source>
        <strain evidence="9">DSM 22017</strain>
    </source>
</reference>
<evidence type="ECO:0000256" key="3">
    <source>
        <dbReference type="ARBA" id="ARBA00023082"/>
    </source>
</evidence>
<dbReference type="STRING" id="402596.SAMN04489844_1826"/>
<dbReference type="Pfam" id="PF04545">
    <property type="entry name" value="Sigma70_r4"/>
    <property type="match status" value="1"/>
</dbReference>
<keyword evidence="9" id="KW-1185">Reference proteome</keyword>
<dbReference type="Pfam" id="PF04542">
    <property type="entry name" value="Sigma70_r2"/>
    <property type="match status" value="1"/>
</dbReference>
<keyword evidence="5" id="KW-0804">Transcription</keyword>
<evidence type="ECO:0000259" key="6">
    <source>
        <dbReference type="Pfam" id="PF04542"/>
    </source>
</evidence>
<dbReference type="GO" id="GO:0006352">
    <property type="term" value="P:DNA-templated transcription initiation"/>
    <property type="evidence" value="ECO:0007669"/>
    <property type="project" value="InterPro"/>
</dbReference>
<evidence type="ECO:0000256" key="4">
    <source>
        <dbReference type="ARBA" id="ARBA00023125"/>
    </source>
</evidence>
<dbReference type="CDD" id="cd06171">
    <property type="entry name" value="Sigma70_r4"/>
    <property type="match status" value="1"/>
</dbReference>
<dbReference type="NCBIfam" id="TIGR02937">
    <property type="entry name" value="sigma70-ECF"/>
    <property type="match status" value="1"/>
</dbReference>
<evidence type="ECO:0000313" key="8">
    <source>
        <dbReference type="EMBL" id="SEC17838.1"/>
    </source>
</evidence>
<dbReference type="SUPFAM" id="SSF88946">
    <property type="entry name" value="Sigma2 domain of RNA polymerase sigma factors"/>
    <property type="match status" value="1"/>
</dbReference>
<dbReference type="PANTHER" id="PTHR43133:SF50">
    <property type="entry name" value="ECF RNA POLYMERASE SIGMA FACTOR SIGM"/>
    <property type="match status" value="1"/>
</dbReference>
<keyword evidence="2" id="KW-0805">Transcription regulation</keyword>
<dbReference type="InterPro" id="IPR014284">
    <property type="entry name" value="RNA_pol_sigma-70_dom"/>
</dbReference>
<comment type="similarity">
    <text evidence="1">Belongs to the sigma-70 factor family. ECF subfamily.</text>
</comment>
<keyword evidence="4" id="KW-0238">DNA-binding</keyword>
<evidence type="ECO:0000256" key="1">
    <source>
        <dbReference type="ARBA" id="ARBA00010641"/>
    </source>
</evidence>
<gene>
    <name evidence="8" type="ORF">SAMN04489844_1826</name>
</gene>
<protein>
    <submittedName>
        <fullName evidence="8">RNA polymerase sigma-70 factor, sigma-E family</fullName>
    </submittedName>
</protein>
<dbReference type="InterPro" id="IPR036388">
    <property type="entry name" value="WH-like_DNA-bd_sf"/>
</dbReference>
<dbReference type="AlphaFoldDB" id="A0A1H4QE54"/>
<feature type="domain" description="RNA polymerase sigma-70 region 2" evidence="6">
    <location>
        <begin position="18"/>
        <end position="76"/>
    </location>
</feature>
<dbReference type="Gene3D" id="1.10.10.10">
    <property type="entry name" value="Winged helix-like DNA-binding domain superfamily/Winged helix DNA-binding domain"/>
    <property type="match status" value="1"/>
</dbReference>
<dbReference type="InterPro" id="IPR013324">
    <property type="entry name" value="RNA_pol_sigma_r3/r4-like"/>
</dbReference>
<dbReference type="InterPro" id="IPR007627">
    <property type="entry name" value="RNA_pol_sigma70_r2"/>
</dbReference>
<accession>A0A1H4QE54</accession>
<evidence type="ECO:0000256" key="5">
    <source>
        <dbReference type="ARBA" id="ARBA00023163"/>
    </source>
</evidence>
<dbReference type="RefSeq" id="WP_245734606.1">
    <property type="nucleotide sequence ID" value="NZ_FNRT01000002.1"/>
</dbReference>
<sequence>MITDDEAGFAEFVAGRQAALSRTAYLLTGDHHLAQDLVQAALLQAARHWRRIHTSPEAYVRRAMYHQNISWWRRRRHVAETSLGAYDGASTSPDTDLRLTLDEALGQLTTKQRTVLVLRFYEDLTEVETARALGLSTSTVKSTTRHALARLRALAPELAELIGADT</sequence>
<dbReference type="Gene3D" id="1.10.1740.10">
    <property type="match status" value="1"/>
</dbReference>
<proteinExistence type="inferred from homology"/>
<dbReference type="InterPro" id="IPR039425">
    <property type="entry name" value="RNA_pol_sigma-70-like"/>
</dbReference>
<dbReference type="GO" id="GO:0016987">
    <property type="term" value="F:sigma factor activity"/>
    <property type="evidence" value="ECO:0007669"/>
    <property type="project" value="UniProtKB-KW"/>
</dbReference>
<dbReference type="GO" id="GO:0003677">
    <property type="term" value="F:DNA binding"/>
    <property type="evidence" value="ECO:0007669"/>
    <property type="project" value="UniProtKB-KW"/>
</dbReference>
<dbReference type="InterPro" id="IPR007630">
    <property type="entry name" value="RNA_pol_sigma70_r4"/>
</dbReference>
<feature type="domain" description="RNA polymerase sigma-70 region 4" evidence="7">
    <location>
        <begin position="104"/>
        <end position="153"/>
    </location>
</feature>
<dbReference type="InterPro" id="IPR013325">
    <property type="entry name" value="RNA_pol_sigma_r2"/>
</dbReference>
<evidence type="ECO:0000256" key="2">
    <source>
        <dbReference type="ARBA" id="ARBA00023015"/>
    </source>
</evidence>
<organism evidence="8 9">
    <name type="scientific">Nocardioides exalbidus</name>
    <dbReference type="NCBI Taxonomy" id="402596"/>
    <lineage>
        <taxon>Bacteria</taxon>
        <taxon>Bacillati</taxon>
        <taxon>Actinomycetota</taxon>
        <taxon>Actinomycetes</taxon>
        <taxon>Propionibacteriales</taxon>
        <taxon>Nocardioidaceae</taxon>
        <taxon>Nocardioides</taxon>
    </lineage>
</organism>
<dbReference type="InterPro" id="IPR014325">
    <property type="entry name" value="RNA_pol_sigma-E_actinobac"/>
</dbReference>
<dbReference type="Proteomes" id="UP000198742">
    <property type="component" value="Unassembled WGS sequence"/>
</dbReference>
<keyword evidence="3" id="KW-0731">Sigma factor</keyword>
<dbReference type="SUPFAM" id="SSF88659">
    <property type="entry name" value="Sigma3 and sigma4 domains of RNA polymerase sigma factors"/>
    <property type="match status" value="1"/>
</dbReference>